<dbReference type="Proteomes" id="UP000189462">
    <property type="component" value="Unassembled WGS sequence"/>
</dbReference>
<comment type="caution">
    <text evidence="2">The sequence shown here is derived from an EMBL/GenBank/DDBJ whole genome shotgun (WGS) entry which is preliminary data.</text>
</comment>
<dbReference type="RefSeq" id="WP_077278040.1">
    <property type="nucleotide sequence ID" value="NZ_MVBK01000028.1"/>
</dbReference>
<keyword evidence="1" id="KW-0732">Signal</keyword>
<name>A0A1V3NMX0_9GAMM</name>
<feature type="signal peptide" evidence="1">
    <location>
        <begin position="1"/>
        <end position="22"/>
    </location>
</feature>
<organism evidence="2 3">
    <name type="scientific">Thioalkalivibrio denitrificans</name>
    <dbReference type="NCBI Taxonomy" id="108003"/>
    <lineage>
        <taxon>Bacteria</taxon>
        <taxon>Pseudomonadati</taxon>
        <taxon>Pseudomonadota</taxon>
        <taxon>Gammaproteobacteria</taxon>
        <taxon>Chromatiales</taxon>
        <taxon>Ectothiorhodospiraceae</taxon>
        <taxon>Thioalkalivibrio</taxon>
    </lineage>
</organism>
<keyword evidence="3" id="KW-1185">Reference proteome</keyword>
<accession>A0A1V3NMX0</accession>
<gene>
    <name evidence="2" type="ORF">B1C78_05000</name>
</gene>
<feature type="chain" id="PRO_5012121200" evidence="1">
    <location>
        <begin position="23"/>
        <end position="191"/>
    </location>
</feature>
<protein>
    <submittedName>
        <fullName evidence="2">Uncharacterized protein</fullName>
    </submittedName>
</protein>
<dbReference type="EMBL" id="MVBK01000028">
    <property type="protein sequence ID" value="OOG26425.1"/>
    <property type="molecule type" value="Genomic_DNA"/>
</dbReference>
<evidence type="ECO:0000313" key="3">
    <source>
        <dbReference type="Proteomes" id="UP000189462"/>
    </source>
</evidence>
<dbReference type="STRING" id="108003.B1C78_05000"/>
<dbReference type="AlphaFoldDB" id="A0A1V3NMX0"/>
<proteinExistence type="predicted"/>
<reference evidence="2 3" key="1">
    <citation type="submission" date="2017-02" db="EMBL/GenBank/DDBJ databases">
        <title>Genomic diversity within the haloalkaliphilic genus Thioalkalivibrio.</title>
        <authorList>
            <person name="Ahn A.-C."/>
            <person name="Meier-Kolthoff J."/>
            <person name="Overmars L."/>
            <person name="Richter M."/>
            <person name="Woyke T."/>
            <person name="Sorokin D.Y."/>
            <person name="Muyzer G."/>
        </authorList>
    </citation>
    <scope>NUCLEOTIDE SEQUENCE [LARGE SCALE GENOMIC DNA]</scope>
    <source>
        <strain evidence="2 3">ALJD</strain>
    </source>
</reference>
<evidence type="ECO:0000313" key="2">
    <source>
        <dbReference type="EMBL" id="OOG26425.1"/>
    </source>
</evidence>
<sequence>MIKRFLLLCLFLGAMSVFSAHSGDTDIGAESWPPTSCSDDDYWMFFAELALCVSKADVLRVEHLNLSDPSISITMRVNERALEVGLLWFEKSAAVAGIHDYLDVAPEEVFSVLTGELPHEHRNVVEEILYVNDKTRITVYEGKGIIAYALIRPVAEHSSIYVFRPEQEGVIKVTGPLESEDVEILLSFIRW</sequence>
<evidence type="ECO:0000256" key="1">
    <source>
        <dbReference type="SAM" id="SignalP"/>
    </source>
</evidence>